<protein>
    <submittedName>
        <fullName evidence="2">Uncharacterized protein</fullName>
    </submittedName>
</protein>
<dbReference type="AlphaFoldDB" id="A0A1H1EIS9"/>
<evidence type="ECO:0000256" key="1">
    <source>
        <dbReference type="SAM" id="MobiDB-lite"/>
    </source>
</evidence>
<reference evidence="3" key="1">
    <citation type="submission" date="2016-10" db="EMBL/GenBank/DDBJ databases">
        <authorList>
            <person name="Varghese N."/>
            <person name="Submissions S."/>
        </authorList>
    </citation>
    <scope>NUCLEOTIDE SEQUENCE [LARGE SCALE GENOMIC DNA]</scope>
    <source>
        <strain evidence="3">BS3775</strain>
    </source>
</reference>
<proteinExistence type="predicted"/>
<dbReference type="Proteomes" id="UP000199570">
    <property type="component" value="Unassembled WGS sequence"/>
</dbReference>
<dbReference type="EMBL" id="FNKJ01000003">
    <property type="protein sequence ID" value="SDQ88637.1"/>
    <property type="molecule type" value="Genomic_DNA"/>
</dbReference>
<keyword evidence="3" id="KW-1185">Reference proteome</keyword>
<accession>A0A1H1EIS9</accession>
<name>A0A1H1EIS9_9PSED</name>
<evidence type="ECO:0000313" key="2">
    <source>
        <dbReference type="EMBL" id="SDQ88637.1"/>
    </source>
</evidence>
<organism evidence="2 3">
    <name type="scientific">Pseudomonas moorei</name>
    <dbReference type="NCBI Taxonomy" id="395599"/>
    <lineage>
        <taxon>Bacteria</taxon>
        <taxon>Pseudomonadati</taxon>
        <taxon>Pseudomonadota</taxon>
        <taxon>Gammaproteobacteria</taxon>
        <taxon>Pseudomonadales</taxon>
        <taxon>Pseudomonadaceae</taxon>
        <taxon>Pseudomonas</taxon>
    </lineage>
</organism>
<gene>
    <name evidence="2" type="ORF">SAMN04490195_2218</name>
</gene>
<feature type="region of interest" description="Disordered" evidence="1">
    <location>
        <begin position="92"/>
        <end position="113"/>
    </location>
</feature>
<sequence>MSGSLANSNAALTFDNQNPCFPTRMRNMFTSHFRKKHVANHQCHDSLDARLAIMHIDRAIEECKYLFTIVYMPPVWLVGPVETDRGSAHVSDVVSTPSASGGEIFASNNSHRQ</sequence>
<evidence type="ECO:0000313" key="3">
    <source>
        <dbReference type="Proteomes" id="UP000199570"/>
    </source>
</evidence>